<comment type="caution">
    <text evidence="9">The sequence shown here is derived from an EMBL/GenBank/DDBJ whole genome shotgun (WGS) entry which is preliminary data.</text>
</comment>
<evidence type="ECO:0000259" key="8">
    <source>
        <dbReference type="PROSITE" id="PS50850"/>
    </source>
</evidence>
<keyword evidence="2" id="KW-0813">Transport</keyword>
<feature type="transmembrane region" description="Helical" evidence="7">
    <location>
        <begin position="312"/>
        <end position="329"/>
    </location>
</feature>
<sequence>MPDQDRSTPPGSGAPDSATPGTWRELFDRGHRAAVTVFAGGIAVFAINTYLTAASLPTAVAEIGGQRLYAWVMTVFLITSVFSSMLVTRTLSHWGARGAYRVAFGLFGVGSLVCALSPVMPVMLLGRGLQGLGGGLLTGLSFAVIRVALPERLWVRAVGFASAMWGVGNLIGPLLGGLFAQVGFWRGSFWLLVIASAAMGGLVRALPAGRRAESDAASLPVASLGWLVAATVCVSVAGIVDGLRVPLILLGVAAALSIGFIVVDRRGDAGLLPRLTYRIGNPLKWIYVSIAVLAIGSTAEGFVPLFGQQIAGMPPLVAGMLGAALSWGWSSAQLTSTTWANGERATAVRILGPGVLGAGLAGYGALQFASTPGVIAAWFLALFVAGAGIGMAFPHIATAAMTITRDDTEAARASAGVNTVQMVANTFGSAVAGLLVSVGATVSTGANPAVTSARFLGFGFAAIAAAGVVAAIASVRPATVSPGKQVRRTDRS</sequence>
<evidence type="ECO:0000256" key="6">
    <source>
        <dbReference type="SAM" id="MobiDB-lite"/>
    </source>
</evidence>
<keyword evidence="4 7" id="KW-1133">Transmembrane helix</keyword>
<evidence type="ECO:0000313" key="9">
    <source>
        <dbReference type="EMBL" id="MCX2962819.1"/>
    </source>
</evidence>
<gene>
    <name evidence="9" type="ORF">OSB52_01790</name>
</gene>
<dbReference type="GO" id="GO:0005886">
    <property type="term" value="C:plasma membrane"/>
    <property type="evidence" value="ECO:0007669"/>
    <property type="project" value="UniProtKB-SubCell"/>
</dbReference>
<feature type="region of interest" description="Disordered" evidence="6">
    <location>
        <begin position="1"/>
        <end position="21"/>
    </location>
</feature>
<dbReference type="AlphaFoldDB" id="A0A9X3I3V1"/>
<dbReference type="PRINTS" id="PR01036">
    <property type="entry name" value="TCRTETB"/>
</dbReference>
<feature type="transmembrane region" description="Helical" evidence="7">
    <location>
        <begin position="68"/>
        <end position="87"/>
    </location>
</feature>
<keyword evidence="3 7" id="KW-0812">Transmembrane</keyword>
<dbReference type="PANTHER" id="PTHR23501">
    <property type="entry name" value="MAJOR FACILITATOR SUPERFAMILY"/>
    <property type="match status" value="1"/>
</dbReference>
<feature type="transmembrane region" description="Helical" evidence="7">
    <location>
        <begin position="132"/>
        <end position="149"/>
    </location>
</feature>
<evidence type="ECO:0000256" key="3">
    <source>
        <dbReference type="ARBA" id="ARBA00022692"/>
    </source>
</evidence>
<dbReference type="EMBL" id="JAPKFM010000001">
    <property type="protein sequence ID" value="MCX2962819.1"/>
    <property type="molecule type" value="Genomic_DNA"/>
</dbReference>
<proteinExistence type="predicted"/>
<evidence type="ECO:0000256" key="4">
    <source>
        <dbReference type="ARBA" id="ARBA00022989"/>
    </source>
</evidence>
<reference evidence="9" key="1">
    <citation type="submission" date="2022-10" db="EMBL/GenBank/DDBJ databases">
        <title>WGS of marine actinomycetes from Thailand.</title>
        <authorList>
            <person name="Thawai C."/>
        </authorList>
    </citation>
    <scope>NUCLEOTIDE SEQUENCE</scope>
    <source>
        <strain evidence="9">SW21</strain>
    </source>
</reference>
<evidence type="ECO:0000256" key="5">
    <source>
        <dbReference type="ARBA" id="ARBA00023136"/>
    </source>
</evidence>
<feature type="transmembrane region" description="Helical" evidence="7">
    <location>
        <begin position="33"/>
        <end position="56"/>
    </location>
</feature>
<dbReference type="PROSITE" id="PS50850">
    <property type="entry name" value="MFS"/>
    <property type="match status" value="1"/>
</dbReference>
<organism evidence="9 10">
    <name type="scientific">Gordonia aquimaris</name>
    <dbReference type="NCBI Taxonomy" id="2984863"/>
    <lineage>
        <taxon>Bacteria</taxon>
        <taxon>Bacillati</taxon>
        <taxon>Actinomycetota</taxon>
        <taxon>Actinomycetes</taxon>
        <taxon>Mycobacteriales</taxon>
        <taxon>Gordoniaceae</taxon>
        <taxon>Gordonia</taxon>
    </lineage>
</organism>
<feature type="domain" description="Major facilitator superfamily (MFS) profile" evidence="8">
    <location>
        <begin position="34"/>
        <end position="485"/>
    </location>
</feature>
<dbReference type="PANTHER" id="PTHR23501:SF154">
    <property type="entry name" value="MULTIDRUG-EFFLUX TRANSPORTER RV1634-RELATED"/>
    <property type="match status" value="1"/>
</dbReference>
<feature type="transmembrane region" description="Helical" evidence="7">
    <location>
        <begin position="99"/>
        <end position="120"/>
    </location>
</feature>
<feature type="transmembrane region" description="Helical" evidence="7">
    <location>
        <begin position="285"/>
        <end position="306"/>
    </location>
</feature>
<comment type="subcellular location">
    <subcellularLocation>
        <location evidence="1">Cell membrane</location>
        <topology evidence="1">Multi-pass membrane protein</topology>
    </subcellularLocation>
</comment>
<dbReference type="InterPro" id="IPR020846">
    <property type="entry name" value="MFS_dom"/>
</dbReference>
<feature type="transmembrane region" description="Helical" evidence="7">
    <location>
        <begin position="188"/>
        <end position="207"/>
    </location>
</feature>
<evidence type="ECO:0000256" key="1">
    <source>
        <dbReference type="ARBA" id="ARBA00004651"/>
    </source>
</evidence>
<evidence type="ECO:0000256" key="2">
    <source>
        <dbReference type="ARBA" id="ARBA00022448"/>
    </source>
</evidence>
<protein>
    <submittedName>
        <fullName evidence="9">MFS transporter</fullName>
    </submittedName>
</protein>
<feature type="transmembrane region" description="Helical" evidence="7">
    <location>
        <begin position="219"/>
        <end position="239"/>
    </location>
</feature>
<dbReference type="Proteomes" id="UP001143347">
    <property type="component" value="Unassembled WGS sequence"/>
</dbReference>
<name>A0A9X3I3V1_9ACTN</name>
<feature type="transmembrane region" description="Helical" evidence="7">
    <location>
        <begin position="375"/>
        <end position="401"/>
    </location>
</feature>
<dbReference type="GO" id="GO:0022857">
    <property type="term" value="F:transmembrane transporter activity"/>
    <property type="evidence" value="ECO:0007669"/>
    <property type="project" value="InterPro"/>
</dbReference>
<feature type="transmembrane region" description="Helical" evidence="7">
    <location>
        <begin position="245"/>
        <end position="264"/>
    </location>
</feature>
<feature type="transmembrane region" description="Helical" evidence="7">
    <location>
        <begin position="350"/>
        <end position="369"/>
    </location>
</feature>
<dbReference type="Gene3D" id="1.20.1720.10">
    <property type="entry name" value="Multidrug resistance protein D"/>
    <property type="match status" value="1"/>
</dbReference>
<keyword evidence="5 7" id="KW-0472">Membrane</keyword>
<feature type="transmembrane region" description="Helical" evidence="7">
    <location>
        <begin position="422"/>
        <end position="443"/>
    </location>
</feature>
<dbReference type="Gene3D" id="1.20.1250.20">
    <property type="entry name" value="MFS general substrate transporter like domains"/>
    <property type="match status" value="1"/>
</dbReference>
<dbReference type="Pfam" id="PF07690">
    <property type="entry name" value="MFS_1"/>
    <property type="match status" value="1"/>
</dbReference>
<evidence type="ECO:0000256" key="7">
    <source>
        <dbReference type="SAM" id="Phobius"/>
    </source>
</evidence>
<dbReference type="InterPro" id="IPR036259">
    <property type="entry name" value="MFS_trans_sf"/>
</dbReference>
<feature type="transmembrane region" description="Helical" evidence="7">
    <location>
        <begin position="455"/>
        <end position="475"/>
    </location>
</feature>
<feature type="transmembrane region" description="Helical" evidence="7">
    <location>
        <begin position="161"/>
        <end position="182"/>
    </location>
</feature>
<dbReference type="SUPFAM" id="SSF103473">
    <property type="entry name" value="MFS general substrate transporter"/>
    <property type="match status" value="1"/>
</dbReference>
<evidence type="ECO:0000313" key="10">
    <source>
        <dbReference type="Proteomes" id="UP001143347"/>
    </source>
</evidence>
<accession>A0A9X3I3V1</accession>
<dbReference type="InterPro" id="IPR011701">
    <property type="entry name" value="MFS"/>
</dbReference>
<dbReference type="RefSeq" id="WP_266059855.1">
    <property type="nucleotide sequence ID" value="NZ_JAPKFM010000001.1"/>
</dbReference>
<keyword evidence="10" id="KW-1185">Reference proteome</keyword>